<name>A0A1B5L2Y4_USTVR</name>
<evidence type="ECO:0000313" key="7">
    <source>
        <dbReference type="EMBL" id="GAO17834.1"/>
    </source>
</evidence>
<evidence type="ECO:0000313" key="8">
    <source>
        <dbReference type="Proteomes" id="UP000054053"/>
    </source>
</evidence>
<accession>A0A1B5L2Y4</accession>
<dbReference type="InterPro" id="IPR027443">
    <property type="entry name" value="IPNS-like_sf"/>
</dbReference>
<dbReference type="Proteomes" id="UP000054053">
    <property type="component" value="Unassembled WGS sequence"/>
</dbReference>
<evidence type="ECO:0000256" key="4">
    <source>
        <dbReference type="ARBA" id="ARBA00023004"/>
    </source>
</evidence>
<evidence type="ECO:0000256" key="1">
    <source>
        <dbReference type="ARBA" id="ARBA00008056"/>
    </source>
</evidence>
<dbReference type="Pfam" id="PF03171">
    <property type="entry name" value="2OG-FeII_Oxy"/>
    <property type="match status" value="1"/>
</dbReference>
<dbReference type="PANTHER" id="PTHR10209:SF886">
    <property type="entry name" value="UPF0676 PROTEIN C1494.01"/>
    <property type="match status" value="1"/>
</dbReference>
<dbReference type="EMBL" id="BBTG02000004">
    <property type="protein sequence ID" value="GAO17834.1"/>
    <property type="molecule type" value="Genomic_DNA"/>
</dbReference>
<organism evidence="7 8">
    <name type="scientific">Ustilaginoidea virens</name>
    <name type="common">Rice false smut fungus</name>
    <name type="synonym">Villosiclava virens</name>
    <dbReference type="NCBI Taxonomy" id="1159556"/>
    <lineage>
        <taxon>Eukaryota</taxon>
        <taxon>Fungi</taxon>
        <taxon>Dikarya</taxon>
        <taxon>Ascomycota</taxon>
        <taxon>Pezizomycotina</taxon>
        <taxon>Sordariomycetes</taxon>
        <taxon>Hypocreomycetidae</taxon>
        <taxon>Hypocreales</taxon>
        <taxon>Clavicipitaceae</taxon>
        <taxon>Ustilaginoidea</taxon>
    </lineage>
</organism>
<dbReference type="AlphaFoldDB" id="A0A1B5L2Y4"/>
<dbReference type="PANTHER" id="PTHR10209">
    <property type="entry name" value="OXIDOREDUCTASE, 2OG-FE II OXYGENASE FAMILY PROTEIN"/>
    <property type="match status" value="1"/>
</dbReference>
<keyword evidence="4 5" id="KW-0408">Iron</keyword>
<dbReference type="InterPro" id="IPR005123">
    <property type="entry name" value="Oxoglu/Fe-dep_dioxygenase_dom"/>
</dbReference>
<dbReference type="GO" id="GO:0046872">
    <property type="term" value="F:metal ion binding"/>
    <property type="evidence" value="ECO:0007669"/>
    <property type="project" value="UniProtKB-KW"/>
</dbReference>
<sequence length="382" mass="41711">MPSASANLPIIDLSGPQSEVAKQLVDAAADHGFVYIRNWGPDFPATNVDEAFELDQLRAEVKKSCSSGWRFQRVSRFPLGAFVLNLQHQGKRAFNFGEFVNAKAQQPIPPTIAADEGKLSAFADLCRSLCRTILALLGQGLGVCLPTQLPQNTLGCSYDPPSTIEPSRRNIAAPTDRRLLQVDGFFSSAHFQAHSGSGSILRFLRYPPPSTTSHSPNDFRAGAHSDYGSITLLFRLRGQAGLEILQKDDQWAPVPVSPAGTENDPSPPILVNIGDLLSYWTNGLFRSTVHRVVFPTNAQNGTTDGVRAEDTSQTRYSIAYFCHPMNNALLDPVPSDMVRSFAPTAGAKDANPYAERKVLTAGEHLLTRLKESYGALYSEEKH</sequence>
<dbReference type="SUPFAM" id="SSF51197">
    <property type="entry name" value="Clavaminate synthase-like"/>
    <property type="match status" value="1"/>
</dbReference>
<evidence type="ECO:0000256" key="2">
    <source>
        <dbReference type="ARBA" id="ARBA00022723"/>
    </source>
</evidence>
<dbReference type="GO" id="GO:0016491">
    <property type="term" value="F:oxidoreductase activity"/>
    <property type="evidence" value="ECO:0007669"/>
    <property type="project" value="UniProtKB-KW"/>
</dbReference>
<comment type="caution">
    <text evidence="7">The sequence shown here is derived from an EMBL/GenBank/DDBJ whole genome shotgun (WGS) entry which is preliminary data.</text>
</comment>
<evidence type="ECO:0000256" key="3">
    <source>
        <dbReference type="ARBA" id="ARBA00023002"/>
    </source>
</evidence>
<evidence type="ECO:0000259" key="6">
    <source>
        <dbReference type="PROSITE" id="PS51471"/>
    </source>
</evidence>
<gene>
    <name evidence="7" type="ORF">UVI_02011320</name>
</gene>
<dbReference type="Gene3D" id="2.60.120.330">
    <property type="entry name" value="B-lactam Antibiotic, Isopenicillin N Synthase, Chain"/>
    <property type="match status" value="1"/>
</dbReference>
<dbReference type="InterPro" id="IPR044861">
    <property type="entry name" value="IPNS-like_FE2OG_OXY"/>
</dbReference>
<reference evidence="8" key="1">
    <citation type="journal article" date="2016" name="Genome Announc.">
        <title>Genome sequence of Ustilaginoidea virens IPU010, a rice pathogenic fungus causing false smut.</title>
        <authorList>
            <person name="Kumagai T."/>
            <person name="Ishii T."/>
            <person name="Terai G."/>
            <person name="Umemura M."/>
            <person name="Machida M."/>
            <person name="Asai K."/>
        </authorList>
    </citation>
    <scope>NUCLEOTIDE SEQUENCE [LARGE SCALE GENOMIC DNA]</scope>
    <source>
        <strain evidence="8">IPU010</strain>
    </source>
</reference>
<protein>
    <recommendedName>
        <fullName evidence="6">Fe2OG dioxygenase domain-containing protein</fullName>
    </recommendedName>
</protein>
<feature type="domain" description="Fe2OG dioxygenase" evidence="6">
    <location>
        <begin position="196"/>
        <end position="324"/>
    </location>
</feature>
<comment type="similarity">
    <text evidence="1 5">Belongs to the iron/ascorbate-dependent oxidoreductase family.</text>
</comment>
<evidence type="ECO:0000256" key="5">
    <source>
        <dbReference type="RuleBase" id="RU003682"/>
    </source>
</evidence>
<dbReference type="PROSITE" id="PS51471">
    <property type="entry name" value="FE2OG_OXY"/>
    <property type="match status" value="1"/>
</dbReference>
<proteinExistence type="inferred from homology"/>
<keyword evidence="3 5" id="KW-0560">Oxidoreductase</keyword>
<keyword evidence="2 5" id="KW-0479">Metal-binding</keyword>